<protein>
    <submittedName>
        <fullName evidence="1">DNA ligase</fullName>
    </submittedName>
</protein>
<name>A0AAX3NF77_BIFBR</name>
<organism evidence="1 2">
    <name type="scientific">Bifidobacterium breve</name>
    <dbReference type="NCBI Taxonomy" id="1685"/>
    <lineage>
        <taxon>Bacteria</taxon>
        <taxon>Bacillati</taxon>
        <taxon>Actinomycetota</taxon>
        <taxon>Actinomycetes</taxon>
        <taxon>Bifidobacteriales</taxon>
        <taxon>Bifidobacteriaceae</taxon>
        <taxon>Bifidobacterium</taxon>
    </lineage>
</organism>
<sequence length="116" mass="12412">MCEKPETETVTPRVAFATILQSLVADSPNKPTLPVMLSMLDQAMDHTGLRLERDATPTDYEDDVAEACRGLSRKAYDVASLLADGAAGDGDWELFDLADEARSAAVALLRALDGDA</sequence>
<dbReference type="RefSeq" id="WP_142931941.1">
    <property type="nucleotide sequence ID" value="NZ_CABFNK010000008.1"/>
</dbReference>
<accession>A0AAX3NF77</accession>
<proteinExistence type="predicted"/>
<keyword evidence="1" id="KW-0436">Ligase</keyword>
<dbReference type="GO" id="GO:0016874">
    <property type="term" value="F:ligase activity"/>
    <property type="evidence" value="ECO:0007669"/>
    <property type="project" value="UniProtKB-KW"/>
</dbReference>
<evidence type="ECO:0000313" key="2">
    <source>
        <dbReference type="Proteomes" id="UP001219009"/>
    </source>
</evidence>
<dbReference type="EMBL" id="CP118083">
    <property type="protein sequence ID" value="WEB54081.1"/>
    <property type="molecule type" value="Genomic_DNA"/>
</dbReference>
<evidence type="ECO:0000313" key="1">
    <source>
        <dbReference type="EMBL" id="WEB54081.1"/>
    </source>
</evidence>
<reference evidence="1" key="1">
    <citation type="submission" date="2023-02" db="EMBL/GenBank/DDBJ databases">
        <authorList>
            <person name="Whidbey C."/>
        </authorList>
    </citation>
    <scope>NUCLEOTIDE SEQUENCE</scope>
    <source>
        <strain evidence="1">VSI11</strain>
    </source>
</reference>
<dbReference type="Proteomes" id="UP001219009">
    <property type="component" value="Chromosome"/>
</dbReference>
<dbReference type="AlphaFoldDB" id="A0AAX3NF77"/>
<gene>
    <name evidence="1" type="ORF">PUW55_07665</name>
</gene>